<keyword evidence="2" id="KW-1185">Reference proteome</keyword>
<dbReference type="InterPro" id="IPR043504">
    <property type="entry name" value="Peptidase_S1_PA_chymotrypsin"/>
</dbReference>
<proteinExistence type="predicted"/>
<evidence type="ECO:0000313" key="1">
    <source>
        <dbReference type="EMBL" id="GAA0600922.1"/>
    </source>
</evidence>
<reference evidence="1 2" key="1">
    <citation type="journal article" date="2019" name="Int. J. Syst. Evol. Microbiol.">
        <title>The Global Catalogue of Microorganisms (GCM) 10K type strain sequencing project: providing services to taxonomists for standard genome sequencing and annotation.</title>
        <authorList>
            <consortium name="The Broad Institute Genomics Platform"/>
            <consortium name="The Broad Institute Genome Sequencing Center for Infectious Disease"/>
            <person name="Wu L."/>
            <person name="Ma J."/>
        </authorList>
    </citation>
    <scope>NUCLEOTIDE SEQUENCE [LARGE SCALE GENOMIC DNA]</scope>
    <source>
        <strain evidence="1 2">JCM 9933</strain>
    </source>
</reference>
<dbReference type="Proteomes" id="UP001501588">
    <property type="component" value="Unassembled WGS sequence"/>
</dbReference>
<dbReference type="SUPFAM" id="SSF50494">
    <property type="entry name" value="Trypsin-like serine proteases"/>
    <property type="match status" value="1"/>
</dbReference>
<dbReference type="Gene3D" id="2.40.10.10">
    <property type="entry name" value="Trypsin-like serine proteases"/>
    <property type="match status" value="1"/>
</dbReference>
<comment type="caution">
    <text evidence="1">The sequence shown here is derived from an EMBL/GenBank/DDBJ whole genome shotgun (WGS) entry which is preliminary data.</text>
</comment>
<gene>
    <name evidence="1" type="ORF">GCM10009416_43600</name>
</gene>
<name>A0ABN1FZ94_9PROT</name>
<accession>A0ABN1FZ94</accession>
<dbReference type="RefSeq" id="WP_343897528.1">
    <property type="nucleotide sequence ID" value="NZ_BAAAFZ010000074.1"/>
</dbReference>
<protein>
    <recommendedName>
        <fullName evidence="3">Serine protease</fullName>
    </recommendedName>
</protein>
<dbReference type="InterPro" id="IPR009003">
    <property type="entry name" value="Peptidase_S1_PA"/>
</dbReference>
<dbReference type="EMBL" id="BAAAFZ010000074">
    <property type="protein sequence ID" value="GAA0600922.1"/>
    <property type="molecule type" value="Genomic_DNA"/>
</dbReference>
<evidence type="ECO:0008006" key="3">
    <source>
        <dbReference type="Google" id="ProtNLM"/>
    </source>
</evidence>
<organism evidence="1 2">
    <name type="scientific">Craurococcus roseus</name>
    <dbReference type="NCBI Taxonomy" id="77585"/>
    <lineage>
        <taxon>Bacteria</taxon>
        <taxon>Pseudomonadati</taxon>
        <taxon>Pseudomonadota</taxon>
        <taxon>Alphaproteobacteria</taxon>
        <taxon>Acetobacterales</taxon>
        <taxon>Acetobacteraceae</taxon>
        <taxon>Craurococcus</taxon>
    </lineage>
</organism>
<sequence>MELGSVRALKAEVEERVVRPFVAEALASGRIGMAARSLSTATRRQPGIALGVTRGRGKGDFRLAIRVQRPALIGPELVGRIAEMARGEHDLRVIGRVRKRAAAPKPWHQSRQRPLLLGSSIGHVDVTAGTLGAVAWHRRTDQAVVLSNNHVLANEDRGEAGDPILQPGAADGGRRPGAVIGRLLAAVPLRRNGGNRVDAAIGELDERIRFDALTLTGLGALDGVRAEPLLPGDRVAKVGRTTGLTRGRVSAVEVDGVVVGFETGDLSFDGQIEVEGVGGPFSAGGDSGSLVVDSDLRACGLLFAGSDRGGSGGLGLTFLNEIAPVLRGLGLSLDLAPAMA</sequence>
<evidence type="ECO:0000313" key="2">
    <source>
        <dbReference type="Proteomes" id="UP001501588"/>
    </source>
</evidence>